<sequence>MNYEKVIMNTLDSFGVTRSYTGYDYVVHGLLLIIEDRERIECITKHLYLDIAKHYHTSWNCVEKNMRTVVNSVWNSRNTELLEAVFSRSSRTKKPTNKDFLKYMYDYVIQPRKEISIAGRKIPFVCPISNNYCEALVSFYIRIARMIE</sequence>
<name>A0ABS8FTD9_9FIRM</name>
<keyword evidence="3" id="KW-1185">Reference proteome</keyword>
<dbReference type="RefSeq" id="WP_227706440.1">
    <property type="nucleotide sequence ID" value="NZ_JAJEQX010000003.1"/>
</dbReference>
<dbReference type="EMBL" id="JAJEQX010000003">
    <property type="protein sequence ID" value="MCC2253275.1"/>
    <property type="molecule type" value="Genomic_DNA"/>
</dbReference>
<keyword evidence="2" id="KW-0396">Initiation factor</keyword>
<proteinExistence type="predicted"/>
<accession>A0ABS8FTD9</accession>
<comment type="caution">
    <text evidence="2">The sequence shown here is derived from an EMBL/GenBank/DDBJ whole genome shotgun (WGS) entry which is preliminary data.</text>
</comment>
<dbReference type="InterPro" id="IPR014879">
    <property type="entry name" value="Spo0A_C"/>
</dbReference>
<evidence type="ECO:0000259" key="1">
    <source>
        <dbReference type="Pfam" id="PF08769"/>
    </source>
</evidence>
<dbReference type="Gene3D" id="1.10.10.10">
    <property type="entry name" value="Winged helix-like DNA-binding domain superfamily/Winged helix DNA-binding domain"/>
    <property type="match status" value="1"/>
</dbReference>
<dbReference type="GO" id="GO:0003743">
    <property type="term" value="F:translation initiation factor activity"/>
    <property type="evidence" value="ECO:0007669"/>
    <property type="project" value="UniProtKB-KW"/>
</dbReference>
<dbReference type="SUPFAM" id="SSF46894">
    <property type="entry name" value="C-terminal effector domain of the bipartite response regulators"/>
    <property type="match status" value="1"/>
</dbReference>
<reference evidence="2 3" key="1">
    <citation type="submission" date="2021-10" db="EMBL/GenBank/DDBJ databases">
        <title>Anaerobic single-cell dispensing facilitates the cultivation of human gut bacteria.</title>
        <authorList>
            <person name="Afrizal A."/>
        </authorList>
    </citation>
    <scope>NUCLEOTIDE SEQUENCE [LARGE SCALE GENOMIC DNA]</scope>
    <source>
        <strain evidence="2 3">CLA-AA-H200</strain>
    </source>
</reference>
<organism evidence="2 3">
    <name type="scientific">Ruminococcus turbiniformis</name>
    <dbReference type="NCBI Taxonomy" id="2881258"/>
    <lineage>
        <taxon>Bacteria</taxon>
        <taxon>Bacillati</taxon>
        <taxon>Bacillota</taxon>
        <taxon>Clostridia</taxon>
        <taxon>Eubacteriales</taxon>
        <taxon>Oscillospiraceae</taxon>
        <taxon>Ruminococcus</taxon>
    </lineage>
</organism>
<evidence type="ECO:0000313" key="3">
    <source>
        <dbReference type="Proteomes" id="UP001198151"/>
    </source>
</evidence>
<dbReference type="Pfam" id="PF08769">
    <property type="entry name" value="Spo0A_C"/>
    <property type="match status" value="1"/>
</dbReference>
<gene>
    <name evidence="2" type="ORF">LKD70_02270</name>
</gene>
<evidence type="ECO:0000313" key="2">
    <source>
        <dbReference type="EMBL" id="MCC2253275.1"/>
    </source>
</evidence>
<dbReference type="Proteomes" id="UP001198151">
    <property type="component" value="Unassembled WGS sequence"/>
</dbReference>
<feature type="domain" description="Sporulation initiation factor Spo0A C-terminal" evidence="1">
    <location>
        <begin position="7"/>
        <end position="107"/>
    </location>
</feature>
<dbReference type="InterPro" id="IPR016032">
    <property type="entry name" value="Sig_transdc_resp-reg_C-effctor"/>
</dbReference>
<protein>
    <submittedName>
        <fullName evidence="2">Sporulation initiation factor Spo0A C-terminal domain-containing protein</fullName>
    </submittedName>
</protein>
<dbReference type="InterPro" id="IPR036388">
    <property type="entry name" value="WH-like_DNA-bd_sf"/>
</dbReference>
<keyword evidence="2" id="KW-0648">Protein biosynthesis</keyword>